<gene>
    <name evidence="2" type="ORF">EJ08DRAFT_415473</name>
</gene>
<evidence type="ECO:0000313" key="3">
    <source>
        <dbReference type="Proteomes" id="UP000800235"/>
    </source>
</evidence>
<accession>A0A9P4NJW4</accession>
<evidence type="ECO:0000256" key="1">
    <source>
        <dbReference type="SAM" id="MobiDB-lite"/>
    </source>
</evidence>
<evidence type="ECO:0000313" key="2">
    <source>
        <dbReference type="EMBL" id="KAF2424412.1"/>
    </source>
</evidence>
<feature type="compositionally biased region" description="Low complexity" evidence="1">
    <location>
        <begin position="7"/>
        <end position="17"/>
    </location>
</feature>
<reference evidence="2" key="1">
    <citation type="journal article" date="2020" name="Stud. Mycol.">
        <title>101 Dothideomycetes genomes: a test case for predicting lifestyles and emergence of pathogens.</title>
        <authorList>
            <person name="Haridas S."/>
            <person name="Albert R."/>
            <person name="Binder M."/>
            <person name="Bloem J."/>
            <person name="Labutti K."/>
            <person name="Salamov A."/>
            <person name="Andreopoulos B."/>
            <person name="Baker S."/>
            <person name="Barry K."/>
            <person name="Bills G."/>
            <person name="Bluhm B."/>
            <person name="Cannon C."/>
            <person name="Castanera R."/>
            <person name="Culley D."/>
            <person name="Daum C."/>
            <person name="Ezra D."/>
            <person name="Gonzalez J."/>
            <person name="Henrissat B."/>
            <person name="Kuo A."/>
            <person name="Liang C."/>
            <person name="Lipzen A."/>
            <person name="Lutzoni F."/>
            <person name="Magnuson J."/>
            <person name="Mondo S."/>
            <person name="Nolan M."/>
            <person name="Ohm R."/>
            <person name="Pangilinan J."/>
            <person name="Park H.-J."/>
            <person name="Ramirez L."/>
            <person name="Alfaro M."/>
            <person name="Sun H."/>
            <person name="Tritt A."/>
            <person name="Yoshinaga Y."/>
            <person name="Zwiers L.-H."/>
            <person name="Turgeon B."/>
            <person name="Goodwin S."/>
            <person name="Spatafora J."/>
            <person name="Crous P."/>
            <person name="Grigoriev I."/>
        </authorList>
    </citation>
    <scope>NUCLEOTIDE SEQUENCE</scope>
    <source>
        <strain evidence="2">CBS 130266</strain>
    </source>
</reference>
<dbReference type="EMBL" id="MU007075">
    <property type="protein sequence ID" value="KAF2424412.1"/>
    <property type="molecule type" value="Genomic_DNA"/>
</dbReference>
<protein>
    <submittedName>
        <fullName evidence="2">Uncharacterized protein</fullName>
    </submittedName>
</protein>
<feature type="region of interest" description="Disordered" evidence="1">
    <location>
        <begin position="1"/>
        <end position="26"/>
    </location>
</feature>
<keyword evidence="3" id="KW-1185">Reference proteome</keyword>
<name>A0A9P4NJW4_9PEZI</name>
<organism evidence="2 3">
    <name type="scientific">Tothia fuscella</name>
    <dbReference type="NCBI Taxonomy" id="1048955"/>
    <lineage>
        <taxon>Eukaryota</taxon>
        <taxon>Fungi</taxon>
        <taxon>Dikarya</taxon>
        <taxon>Ascomycota</taxon>
        <taxon>Pezizomycotina</taxon>
        <taxon>Dothideomycetes</taxon>
        <taxon>Pleosporomycetidae</taxon>
        <taxon>Venturiales</taxon>
        <taxon>Cylindrosympodiaceae</taxon>
        <taxon>Tothia</taxon>
    </lineage>
</organism>
<dbReference type="AlphaFoldDB" id="A0A9P4NJW4"/>
<comment type="caution">
    <text evidence="2">The sequence shown here is derived from an EMBL/GenBank/DDBJ whole genome shotgun (WGS) entry which is preliminary data.</text>
</comment>
<proteinExistence type="predicted"/>
<dbReference type="Proteomes" id="UP000800235">
    <property type="component" value="Unassembled WGS sequence"/>
</dbReference>
<sequence length="211" mass="24137">MSTNQQRRAAYRAAGSAKKAKPAKKPTTPVFPDIVFPYQHMILKDSKYTGKHPLCQHPASPLGPVDLVRCICPWRCLMIYGHDTTPSPTIHLPRMQQVDPTQGKEAPSFFVLGGLHELQVTHEDVRRIRGKKYSRNNLTDAELIEDLCTRESLGIYSAILFEEDELLTKLMDFVWRHPFRTPQTYYTLRRIYVRSDGEYLVGDIAAGNHRA</sequence>